<dbReference type="AlphaFoldDB" id="A0AAV9H7B0"/>
<organism evidence="3 4">
    <name type="scientific">Cladorrhinum samala</name>
    <dbReference type="NCBI Taxonomy" id="585594"/>
    <lineage>
        <taxon>Eukaryota</taxon>
        <taxon>Fungi</taxon>
        <taxon>Dikarya</taxon>
        <taxon>Ascomycota</taxon>
        <taxon>Pezizomycotina</taxon>
        <taxon>Sordariomycetes</taxon>
        <taxon>Sordariomycetidae</taxon>
        <taxon>Sordariales</taxon>
        <taxon>Podosporaceae</taxon>
        <taxon>Cladorrhinum</taxon>
    </lineage>
</organism>
<evidence type="ECO:0008006" key="5">
    <source>
        <dbReference type="Google" id="ProtNLM"/>
    </source>
</evidence>
<evidence type="ECO:0000256" key="1">
    <source>
        <dbReference type="SAM" id="MobiDB-lite"/>
    </source>
</evidence>
<keyword evidence="2" id="KW-0732">Signal</keyword>
<protein>
    <recommendedName>
        <fullName evidence="5">Extracellular membrane protein CFEM domain-containing protein</fullName>
    </recommendedName>
</protein>
<comment type="caution">
    <text evidence="3">The sequence shown here is derived from an EMBL/GenBank/DDBJ whole genome shotgun (WGS) entry which is preliminary data.</text>
</comment>
<evidence type="ECO:0000313" key="3">
    <source>
        <dbReference type="EMBL" id="KAK4456342.1"/>
    </source>
</evidence>
<feature type="signal peptide" evidence="2">
    <location>
        <begin position="1"/>
        <end position="21"/>
    </location>
</feature>
<name>A0AAV9H7B0_9PEZI</name>
<accession>A0AAV9H7B0</accession>
<feature type="chain" id="PRO_5043328550" description="Extracellular membrane protein CFEM domain-containing protein" evidence="2">
    <location>
        <begin position="22"/>
        <end position="242"/>
    </location>
</feature>
<evidence type="ECO:0000313" key="4">
    <source>
        <dbReference type="Proteomes" id="UP001321749"/>
    </source>
</evidence>
<dbReference type="Proteomes" id="UP001321749">
    <property type="component" value="Unassembled WGS sequence"/>
</dbReference>
<feature type="region of interest" description="Disordered" evidence="1">
    <location>
        <begin position="144"/>
        <end position="210"/>
    </location>
</feature>
<feature type="compositionally biased region" description="Low complexity" evidence="1">
    <location>
        <begin position="182"/>
        <end position="203"/>
    </location>
</feature>
<keyword evidence="4" id="KW-1185">Reference proteome</keyword>
<reference evidence="3" key="1">
    <citation type="journal article" date="2023" name="Mol. Phylogenet. Evol.">
        <title>Genome-scale phylogeny and comparative genomics of the fungal order Sordariales.</title>
        <authorList>
            <person name="Hensen N."/>
            <person name="Bonometti L."/>
            <person name="Westerberg I."/>
            <person name="Brannstrom I.O."/>
            <person name="Guillou S."/>
            <person name="Cros-Aarteil S."/>
            <person name="Calhoun S."/>
            <person name="Haridas S."/>
            <person name="Kuo A."/>
            <person name="Mondo S."/>
            <person name="Pangilinan J."/>
            <person name="Riley R."/>
            <person name="LaButti K."/>
            <person name="Andreopoulos B."/>
            <person name="Lipzen A."/>
            <person name="Chen C."/>
            <person name="Yan M."/>
            <person name="Daum C."/>
            <person name="Ng V."/>
            <person name="Clum A."/>
            <person name="Steindorff A."/>
            <person name="Ohm R.A."/>
            <person name="Martin F."/>
            <person name="Silar P."/>
            <person name="Natvig D.O."/>
            <person name="Lalanne C."/>
            <person name="Gautier V."/>
            <person name="Ament-Velasquez S.L."/>
            <person name="Kruys A."/>
            <person name="Hutchinson M.I."/>
            <person name="Powell A.J."/>
            <person name="Barry K."/>
            <person name="Miller A.N."/>
            <person name="Grigoriev I.V."/>
            <person name="Debuchy R."/>
            <person name="Gladieux P."/>
            <person name="Hiltunen Thoren M."/>
            <person name="Johannesson H."/>
        </authorList>
    </citation>
    <scope>NUCLEOTIDE SEQUENCE</scope>
    <source>
        <strain evidence="3">PSN324</strain>
    </source>
</reference>
<gene>
    <name evidence="3" type="ORF">QBC42DRAFT_69016</name>
</gene>
<reference evidence="3" key="2">
    <citation type="submission" date="2023-06" db="EMBL/GenBank/DDBJ databases">
        <authorList>
            <consortium name="Lawrence Berkeley National Laboratory"/>
            <person name="Mondo S.J."/>
            <person name="Hensen N."/>
            <person name="Bonometti L."/>
            <person name="Westerberg I."/>
            <person name="Brannstrom I.O."/>
            <person name="Guillou S."/>
            <person name="Cros-Aarteil S."/>
            <person name="Calhoun S."/>
            <person name="Haridas S."/>
            <person name="Kuo A."/>
            <person name="Pangilinan J."/>
            <person name="Riley R."/>
            <person name="Labutti K."/>
            <person name="Andreopoulos B."/>
            <person name="Lipzen A."/>
            <person name="Chen C."/>
            <person name="Yanf M."/>
            <person name="Daum C."/>
            <person name="Ng V."/>
            <person name="Clum A."/>
            <person name="Steindorff A."/>
            <person name="Ohm R."/>
            <person name="Martin F."/>
            <person name="Silar P."/>
            <person name="Natvig D."/>
            <person name="Lalanne C."/>
            <person name="Gautier V."/>
            <person name="Ament-Velasquez S.L."/>
            <person name="Kruys A."/>
            <person name="Hutchinson M.I."/>
            <person name="Powell A.J."/>
            <person name="Barry K."/>
            <person name="Miller A.N."/>
            <person name="Grigoriev I.V."/>
            <person name="Debuchy R."/>
            <person name="Gladieux P."/>
            <person name="Thoren M.H."/>
            <person name="Johannesson H."/>
        </authorList>
    </citation>
    <scope>NUCLEOTIDE SEQUENCE</scope>
    <source>
        <strain evidence="3">PSN324</strain>
    </source>
</reference>
<evidence type="ECO:0000256" key="2">
    <source>
        <dbReference type="SAM" id="SignalP"/>
    </source>
</evidence>
<proteinExistence type="predicted"/>
<feature type="compositionally biased region" description="Low complexity" evidence="1">
    <location>
        <begin position="144"/>
        <end position="172"/>
    </location>
</feature>
<sequence length="242" mass="24797">MGHHGISQFLFFTLFTALSAALSLSDFQLITSSAVPISCILAYNSQISGCVTRDFIRGNTCSSECVRGLQKIQSTLQAACGDASIQSTSVLGQVLLGNLVNVLCPIGGGGTRTTTTSTSSSRVLTSTSTGLQLTFTTVRPTASLTTSTTARAVTTSSSSSSSEEAPESTESTDIPKFIQSEASTTSTTRRSTTAAPAATTAPASGGGSPFDVTIQSNGALRRSEGAGWLVGVVVMGAMMLLR</sequence>
<dbReference type="EMBL" id="MU865265">
    <property type="protein sequence ID" value="KAK4456342.1"/>
    <property type="molecule type" value="Genomic_DNA"/>
</dbReference>